<evidence type="ECO:0000256" key="4">
    <source>
        <dbReference type="RuleBase" id="RU003345"/>
    </source>
</evidence>
<dbReference type="AlphaFoldDB" id="A0A1I4GQG1"/>
<dbReference type="SUPFAM" id="SSF53720">
    <property type="entry name" value="ALDH-like"/>
    <property type="match status" value="1"/>
</dbReference>
<dbReference type="GO" id="GO:0016620">
    <property type="term" value="F:oxidoreductase activity, acting on the aldehyde or oxo group of donors, NAD or NADP as acceptor"/>
    <property type="evidence" value="ECO:0007669"/>
    <property type="project" value="InterPro"/>
</dbReference>
<dbReference type="EMBL" id="FOSW01000009">
    <property type="protein sequence ID" value="SFL32322.1"/>
    <property type="molecule type" value="Genomic_DNA"/>
</dbReference>
<keyword evidence="5" id="KW-0175">Coiled coil</keyword>
<organism evidence="7 8">
    <name type="scientific">Geodermatophilus ruber</name>
    <dbReference type="NCBI Taxonomy" id="504800"/>
    <lineage>
        <taxon>Bacteria</taxon>
        <taxon>Bacillati</taxon>
        <taxon>Actinomycetota</taxon>
        <taxon>Actinomycetes</taxon>
        <taxon>Geodermatophilales</taxon>
        <taxon>Geodermatophilaceae</taxon>
        <taxon>Geodermatophilus</taxon>
    </lineage>
</organism>
<dbReference type="InterPro" id="IPR029510">
    <property type="entry name" value="Ald_DH_CS_GLU"/>
</dbReference>
<accession>A0A1I4GQG1</accession>
<dbReference type="InterPro" id="IPR016161">
    <property type="entry name" value="Ald_DH/histidinol_DH"/>
</dbReference>
<feature type="coiled-coil region" evidence="5">
    <location>
        <begin position="69"/>
        <end position="96"/>
    </location>
</feature>
<dbReference type="Pfam" id="PF00171">
    <property type="entry name" value="Aldedh"/>
    <property type="match status" value="1"/>
</dbReference>
<dbReference type="Gene3D" id="3.40.309.10">
    <property type="entry name" value="Aldehyde Dehydrogenase, Chain A, domain 2"/>
    <property type="match status" value="1"/>
</dbReference>
<dbReference type="Gene3D" id="3.40.605.10">
    <property type="entry name" value="Aldehyde Dehydrogenase, Chain A, domain 1"/>
    <property type="match status" value="1"/>
</dbReference>
<comment type="similarity">
    <text evidence="1 4">Belongs to the aldehyde dehydrogenase family.</text>
</comment>
<evidence type="ECO:0000313" key="7">
    <source>
        <dbReference type="EMBL" id="SFL32322.1"/>
    </source>
</evidence>
<evidence type="ECO:0000256" key="5">
    <source>
        <dbReference type="SAM" id="Coils"/>
    </source>
</evidence>
<dbReference type="InParanoid" id="A0A1I4GQG1"/>
<keyword evidence="2 4" id="KW-0560">Oxidoreductase</keyword>
<dbReference type="InterPro" id="IPR015590">
    <property type="entry name" value="Aldehyde_DH_dom"/>
</dbReference>
<evidence type="ECO:0000256" key="2">
    <source>
        <dbReference type="ARBA" id="ARBA00023002"/>
    </source>
</evidence>
<dbReference type="FunFam" id="3.40.605.10:FF:000007">
    <property type="entry name" value="NAD/NADP-dependent betaine aldehyde dehydrogenase"/>
    <property type="match status" value="1"/>
</dbReference>
<feature type="domain" description="Aldehyde dehydrogenase" evidence="6">
    <location>
        <begin position="21"/>
        <end position="482"/>
    </location>
</feature>
<reference evidence="7 8" key="1">
    <citation type="submission" date="2016-10" db="EMBL/GenBank/DDBJ databases">
        <authorList>
            <person name="de Groot N.N."/>
        </authorList>
    </citation>
    <scope>NUCLEOTIDE SEQUENCE [LARGE SCALE GENOMIC DNA]</scope>
    <source>
        <strain evidence="7 8">DSM 45317</strain>
    </source>
</reference>
<dbReference type="STRING" id="504800.SAMN04488085_109134"/>
<dbReference type="PROSITE" id="PS00070">
    <property type="entry name" value="ALDEHYDE_DEHYDR_CYS"/>
    <property type="match status" value="1"/>
</dbReference>
<name>A0A1I4GQG1_9ACTN</name>
<proteinExistence type="inferred from homology"/>
<evidence type="ECO:0000256" key="1">
    <source>
        <dbReference type="ARBA" id="ARBA00009986"/>
    </source>
</evidence>
<dbReference type="InterPro" id="IPR016162">
    <property type="entry name" value="Ald_DH_N"/>
</dbReference>
<evidence type="ECO:0000313" key="8">
    <source>
        <dbReference type="Proteomes" id="UP000199152"/>
    </source>
</evidence>
<evidence type="ECO:0000259" key="6">
    <source>
        <dbReference type="Pfam" id="PF00171"/>
    </source>
</evidence>
<dbReference type="Proteomes" id="UP000199152">
    <property type="component" value="Unassembled WGS sequence"/>
</dbReference>
<dbReference type="PANTHER" id="PTHR11699">
    <property type="entry name" value="ALDEHYDE DEHYDROGENASE-RELATED"/>
    <property type="match status" value="1"/>
</dbReference>
<dbReference type="OrthoDB" id="6882680at2"/>
<dbReference type="InterPro" id="IPR016160">
    <property type="entry name" value="Ald_DH_CS_CYS"/>
</dbReference>
<keyword evidence="8" id="KW-1185">Reference proteome</keyword>
<gene>
    <name evidence="7" type="ORF">SAMN04488085_109134</name>
</gene>
<dbReference type="RefSeq" id="WP_091326198.1">
    <property type="nucleotide sequence ID" value="NZ_FOSW01000009.1"/>
</dbReference>
<evidence type="ECO:0000256" key="3">
    <source>
        <dbReference type="PROSITE-ProRule" id="PRU10007"/>
    </source>
</evidence>
<dbReference type="PROSITE" id="PS00687">
    <property type="entry name" value="ALDEHYDE_DEHYDR_GLU"/>
    <property type="match status" value="1"/>
</dbReference>
<sequence length="486" mass="50573">MGAHPVRNLIDGARVDSATGRVRERRDPADTREVVSTFPESDAKDADAAVTAVAAGWRAWADTAPERRGRALERAADVLEAQREQLIEELVREEGKTRAEATIEVSRTPANLRFYAGEALRTAGRTLPTGDGSLVFTTREPVGVVAAITPWNFPLNIPSRKLGPALAAGNGVVFKPSDVTPLLGQRLADALLEGGVPAGALAVLHGGAEVSQALVADDRLGAITFTGSTAVGESIHRVVRASQRTQLEMGGKNPVVVLEDADLDRAAALIAKGAFGLSGQACTGTSRVIVHTDVHDALLERVAAKAAALRVGPGLAQGVDLGPQATAAQQQSVLGHVRRAIDDGARLVVGGPGDPADDAPELAHGHFVRPTVFADVDPASALATEEVFGPVLAFLRVASMDEALRVADATRFGLSAAIVTADVGRALRFAREVPAGLVKINQPTTGQAMNAPFGGLKDSSTQTSKEQAGAAMMAFYTVDKTVYLSA</sequence>
<feature type="active site" evidence="3">
    <location>
        <position position="248"/>
    </location>
</feature>
<dbReference type="InterPro" id="IPR016163">
    <property type="entry name" value="Ald_DH_C"/>
</dbReference>
<protein>
    <submittedName>
        <fullName evidence="7">Aldehyde dehydrogenase (NAD+)</fullName>
    </submittedName>
</protein>